<evidence type="ECO:0000313" key="2">
    <source>
        <dbReference type="EMBL" id="KAH7233810.1"/>
    </source>
</evidence>
<keyword evidence="3" id="KW-1185">Reference proteome</keyword>
<dbReference type="OrthoDB" id="4965579at2759"/>
<reference evidence="2" key="1">
    <citation type="journal article" date="2021" name="Nat. Commun.">
        <title>Genetic determinants of endophytism in the Arabidopsis root mycobiome.</title>
        <authorList>
            <person name="Mesny F."/>
            <person name="Miyauchi S."/>
            <person name="Thiergart T."/>
            <person name="Pickel B."/>
            <person name="Atanasova L."/>
            <person name="Karlsson M."/>
            <person name="Huettel B."/>
            <person name="Barry K.W."/>
            <person name="Haridas S."/>
            <person name="Chen C."/>
            <person name="Bauer D."/>
            <person name="Andreopoulos W."/>
            <person name="Pangilinan J."/>
            <person name="LaButti K."/>
            <person name="Riley R."/>
            <person name="Lipzen A."/>
            <person name="Clum A."/>
            <person name="Drula E."/>
            <person name="Henrissat B."/>
            <person name="Kohler A."/>
            <person name="Grigoriev I.V."/>
            <person name="Martin F.M."/>
            <person name="Hacquard S."/>
        </authorList>
    </citation>
    <scope>NUCLEOTIDE SEQUENCE</scope>
    <source>
        <strain evidence="2">MPI-CAGE-AT-0023</strain>
    </source>
</reference>
<proteinExistence type="predicted"/>
<comment type="caution">
    <text evidence="2">The sequence shown here is derived from an EMBL/GenBank/DDBJ whole genome shotgun (WGS) entry which is preliminary data.</text>
</comment>
<feature type="chain" id="PRO_5040356627" evidence="1">
    <location>
        <begin position="16"/>
        <end position="79"/>
    </location>
</feature>
<organism evidence="2 3">
    <name type="scientific">Fusarium redolens</name>
    <dbReference type="NCBI Taxonomy" id="48865"/>
    <lineage>
        <taxon>Eukaryota</taxon>
        <taxon>Fungi</taxon>
        <taxon>Dikarya</taxon>
        <taxon>Ascomycota</taxon>
        <taxon>Pezizomycotina</taxon>
        <taxon>Sordariomycetes</taxon>
        <taxon>Hypocreomycetidae</taxon>
        <taxon>Hypocreales</taxon>
        <taxon>Nectriaceae</taxon>
        <taxon>Fusarium</taxon>
        <taxon>Fusarium redolens species complex</taxon>
    </lineage>
</organism>
<sequence length="79" mass="8710">MKGLTLIFFALSVNATCHRQNACRLDGGVVPPGQNCRPNTDYCNLGACDAGQACEITQECDGWIQANWYNNCYVKCCTR</sequence>
<evidence type="ECO:0000313" key="3">
    <source>
        <dbReference type="Proteomes" id="UP000720189"/>
    </source>
</evidence>
<dbReference type="GeneID" id="70230096"/>
<evidence type="ECO:0000256" key="1">
    <source>
        <dbReference type="SAM" id="SignalP"/>
    </source>
</evidence>
<keyword evidence="1" id="KW-0732">Signal</keyword>
<dbReference type="EMBL" id="JAGMUX010000018">
    <property type="protein sequence ID" value="KAH7233810.1"/>
    <property type="molecule type" value="Genomic_DNA"/>
</dbReference>
<dbReference type="AlphaFoldDB" id="A0A9P9G866"/>
<gene>
    <name evidence="2" type="ORF">BKA55DRAFT_695330</name>
</gene>
<dbReference type="RefSeq" id="XP_046044155.1">
    <property type="nucleotide sequence ID" value="XM_046200142.1"/>
</dbReference>
<accession>A0A9P9G866</accession>
<dbReference type="Proteomes" id="UP000720189">
    <property type="component" value="Unassembled WGS sequence"/>
</dbReference>
<protein>
    <submittedName>
        <fullName evidence="2">Uncharacterized protein</fullName>
    </submittedName>
</protein>
<name>A0A9P9G866_FUSRE</name>
<feature type="signal peptide" evidence="1">
    <location>
        <begin position="1"/>
        <end position="15"/>
    </location>
</feature>